<proteinExistence type="predicted"/>
<name>A0ACC1R1P0_9HYPO</name>
<sequence length="243" mass="26857">MTLSNKPEYHIVVLGGCGVGKSCLISRLLGSNFFNEYDPTIEGPFYAIINGLLSCSSHLLSRSINTKIAPNPDSYRLQCVIDNAGALLDILDSGGQVEYDTIQNQHIMRGEAFLLVYSVTSRQSFKLITTLREQILRGKENSNIPVVIVGNKCDLRNEREVAAKEGEALARVFGYSFIETSAKTRCNVERAFYDTVREMRSQRKSRRTSVSSSSSNTVSTTKQPMASEEPGADAIYCSICTIM</sequence>
<dbReference type="EMBL" id="JANAKD010000184">
    <property type="protein sequence ID" value="KAJ3496504.1"/>
    <property type="molecule type" value="Genomic_DNA"/>
</dbReference>
<comment type="caution">
    <text evidence="1">The sequence shown here is derived from an EMBL/GenBank/DDBJ whole genome shotgun (WGS) entry which is preliminary data.</text>
</comment>
<protein>
    <submittedName>
        <fullName evidence="1">Uncharacterized protein</fullName>
    </submittedName>
</protein>
<evidence type="ECO:0000313" key="2">
    <source>
        <dbReference type="Proteomes" id="UP001148737"/>
    </source>
</evidence>
<organism evidence="1 2">
    <name type="scientific">Lecanicillium saksenae</name>
    <dbReference type="NCBI Taxonomy" id="468837"/>
    <lineage>
        <taxon>Eukaryota</taxon>
        <taxon>Fungi</taxon>
        <taxon>Dikarya</taxon>
        <taxon>Ascomycota</taxon>
        <taxon>Pezizomycotina</taxon>
        <taxon>Sordariomycetes</taxon>
        <taxon>Hypocreomycetidae</taxon>
        <taxon>Hypocreales</taxon>
        <taxon>Cordycipitaceae</taxon>
        <taxon>Lecanicillium</taxon>
    </lineage>
</organism>
<reference evidence="1" key="1">
    <citation type="submission" date="2022-07" db="EMBL/GenBank/DDBJ databases">
        <title>Genome Sequence of Lecanicillium saksenae.</title>
        <authorList>
            <person name="Buettner E."/>
        </authorList>
    </citation>
    <scope>NUCLEOTIDE SEQUENCE</scope>
    <source>
        <strain evidence="1">VT-O1</strain>
    </source>
</reference>
<gene>
    <name evidence="1" type="ORF">NLG97_g2609</name>
</gene>
<evidence type="ECO:0000313" key="1">
    <source>
        <dbReference type="EMBL" id="KAJ3496504.1"/>
    </source>
</evidence>
<dbReference type="Proteomes" id="UP001148737">
    <property type="component" value="Unassembled WGS sequence"/>
</dbReference>
<keyword evidence="2" id="KW-1185">Reference proteome</keyword>
<accession>A0ACC1R1P0</accession>